<dbReference type="EMBL" id="CP019980">
    <property type="protein sequence ID" value="AVK97343.1"/>
    <property type="molecule type" value="Genomic_DNA"/>
</dbReference>
<dbReference type="PANTHER" id="PTHR48081">
    <property type="entry name" value="AB HYDROLASE SUPERFAMILY PROTEIN C4A8.06C"/>
    <property type="match status" value="1"/>
</dbReference>
<dbReference type="SUPFAM" id="SSF53474">
    <property type="entry name" value="alpha/beta-Hydrolases"/>
    <property type="match status" value="1"/>
</dbReference>
<evidence type="ECO:0000313" key="3">
    <source>
        <dbReference type="EMBL" id="AVK97343.1"/>
    </source>
</evidence>
<protein>
    <submittedName>
        <fullName evidence="4">Alpha/beta hydrolase domain-containing protein</fullName>
        <ecNumber evidence="4">3.1.1.3</ecNumber>
    </submittedName>
    <submittedName>
        <fullName evidence="3">Lipase</fullName>
    </submittedName>
</protein>
<reference evidence="3 5" key="1">
    <citation type="submission" date="2017-03" db="EMBL/GenBank/DDBJ databases">
        <title>The whole genome sequencing and assembly of Lysinibacillus sphaericus DSM 28T strain.</title>
        <authorList>
            <person name="Lee Y.-J."/>
            <person name="Yi H."/>
            <person name="Bahn Y.-S."/>
            <person name="Kim J.F."/>
            <person name="Lee D.-W."/>
        </authorList>
    </citation>
    <scope>NUCLEOTIDE SEQUENCE [LARGE SCALE GENOMIC DNA]</scope>
    <source>
        <strain evidence="3 5">DSM 28</strain>
    </source>
</reference>
<evidence type="ECO:0000259" key="2">
    <source>
        <dbReference type="Pfam" id="PF07859"/>
    </source>
</evidence>
<dbReference type="PANTHER" id="PTHR48081:SF8">
    <property type="entry name" value="ALPHA_BETA HYDROLASE FOLD-3 DOMAIN-CONTAINING PROTEIN-RELATED"/>
    <property type="match status" value="1"/>
</dbReference>
<feature type="domain" description="Alpha/beta hydrolase fold-3" evidence="2">
    <location>
        <begin position="80"/>
        <end position="287"/>
    </location>
</feature>
<dbReference type="InterPro" id="IPR029058">
    <property type="entry name" value="AB_hydrolase_fold"/>
</dbReference>
<dbReference type="InterPro" id="IPR050300">
    <property type="entry name" value="GDXG_lipolytic_enzyme"/>
</dbReference>
<dbReference type="GeneID" id="48277361"/>
<gene>
    <name evidence="4" type="primary">lip2_1</name>
    <name evidence="3" type="ORF">LS41612_14260</name>
    <name evidence="4" type="ORF">NCTC10338_01845</name>
</gene>
<name>A0A2S0K1U1_LYSSH</name>
<sequence>MENRVHPELKTFLSAMEDLHLTRENIAQSRGAMNEMLSGDEVKMENVMISERFIASPNGAPDVRIRIYEPVEKYGAVPAILYIHGGGFIIGSIEMFDASCQMLVAQLDCVVVSVGYRLAPEHPYPAGVEDCYTALEWLAANASELGIDLTRLAVHGASAGGGLTAAVSLLARDRKGPKIAFQMPLYPMIDNRCILPSNNEITDARVWNGPQNQRAWEMYLGPHYASEAPIYAAPLHADDYANLPPTYTFIGDLDPFRDETIEYVARLTKAGVPTEFHLYPGCFHGFEHMVPQVEISQRAIKNYMYAFKKAFEKAASPTT</sequence>
<dbReference type="Proteomes" id="UP000238825">
    <property type="component" value="Chromosome"/>
</dbReference>
<keyword evidence="1 4" id="KW-0378">Hydrolase</keyword>
<dbReference type="GO" id="GO:0004806">
    <property type="term" value="F:triacylglycerol lipase activity"/>
    <property type="evidence" value="ECO:0007669"/>
    <property type="project" value="UniProtKB-EC"/>
</dbReference>
<dbReference type="RefSeq" id="WP_024363480.1">
    <property type="nucleotide sequence ID" value="NZ_BJNS01000001.1"/>
</dbReference>
<dbReference type="AlphaFoldDB" id="A0A2S0K1U1"/>
<organism evidence="3 5">
    <name type="scientific">Lysinibacillus sphaericus</name>
    <name type="common">Bacillus sphaericus</name>
    <dbReference type="NCBI Taxonomy" id="1421"/>
    <lineage>
        <taxon>Bacteria</taxon>
        <taxon>Bacillati</taxon>
        <taxon>Bacillota</taxon>
        <taxon>Bacilli</taxon>
        <taxon>Bacillales</taxon>
        <taxon>Bacillaceae</taxon>
        <taxon>Lysinibacillus</taxon>
    </lineage>
</organism>
<reference evidence="4 6" key="2">
    <citation type="submission" date="2018-06" db="EMBL/GenBank/DDBJ databases">
        <authorList>
            <consortium name="Pathogen Informatics"/>
            <person name="Doyle S."/>
        </authorList>
    </citation>
    <scope>NUCLEOTIDE SEQUENCE [LARGE SCALE GENOMIC DNA]</scope>
    <source>
        <strain evidence="4 6">NCTC10338</strain>
    </source>
</reference>
<accession>A0A2S0K1U1</accession>
<evidence type="ECO:0000313" key="4">
    <source>
        <dbReference type="EMBL" id="SUV16761.1"/>
    </source>
</evidence>
<dbReference type="EMBL" id="UFSZ01000001">
    <property type="protein sequence ID" value="SUV16761.1"/>
    <property type="molecule type" value="Genomic_DNA"/>
</dbReference>
<dbReference type="EC" id="3.1.1.3" evidence="4"/>
<evidence type="ECO:0000256" key="1">
    <source>
        <dbReference type="ARBA" id="ARBA00022801"/>
    </source>
</evidence>
<dbReference type="InterPro" id="IPR013094">
    <property type="entry name" value="AB_hydrolase_3"/>
</dbReference>
<proteinExistence type="predicted"/>
<dbReference type="Proteomes" id="UP000255295">
    <property type="component" value="Unassembled WGS sequence"/>
</dbReference>
<evidence type="ECO:0000313" key="6">
    <source>
        <dbReference type="Proteomes" id="UP000255295"/>
    </source>
</evidence>
<dbReference type="Gene3D" id="3.40.50.1820">
    <property type="entry name" value="alpha/beta hydrolase"/>
    <property type="match status" value="1"/>
</dbReference>
<evidence type="ECO:0000313" key="5">
    <source>
        <dbReference type="Proteomes" id="UP000238825"/>
    </source>
</evidence>
<dbReference type="Pfam" id="PF07859">
    <property type="entry name" value="Abhydrolase_3"/>
    <property type="match status" value="1"/>
</dbReference>